<dbReference type="InterPro" id="IPR014710">
    <property type="entry name" value="RmlC-like_jellyroll"/>
</dbReference>
<dbReference type="GO" id="GO:0003700">
    <property type="term" value="F:DNA-binding transcription factor activity"/>
    <property type="evidence" value="ECO:0007669"/>
    <property type="project" value="InterPro"/>
</dbReference>
<evidence type="ECO:0000256" key="1">
    <source>
        <dbReference type="ARBA" id="ARBA00023015"/>
    </source>
</evidence>
<sequence length="299" mass="33438">MRETAAIPRYALYGEPDRDAERDFLHVETIAARSSLHAWEIQPHRHRDLAQLFLMVRGSGELRCDERRIELRAPTLIVLPPAVVHGFSFAPDTEGYVLTVSERFIDGVLTGRMAAEIRPVLERVAVFEPSADEMRLHALAAHFEAIASEFVWSMPGRITAIAAHLGLVLAAVVRLKAARASADERLQAGEDELFLRFRQLVEAGFRDHERAIGDYAARLCVSESRLQEVCRRIAGRSPLAVIHARLLAEAQRDLLYTSMSAAEIGYALGFRDPAYFSRFFSRRTGASPAAWRRQHAAPG</sequence>
<feature type="domain" description="HTH araC/xylS-type" evidence="4">
    <location>
        <begin position="195"/>
        <end position="294"/>
    </location>
</feature>
<dbReference type="PANTHER" id="PTHR43280">
    <property type="entry name" value="ARAC-FAMILY TRANSCRIPTIONAL REGULATOR"/>
    <property type="match status" value="1"/>
</dbReference>
<dbReference type="Gene3D" id="2.60.120.10">
    <property type="entry name" value="Jelly Rolls"/>
    <property type="match status" value="1"/>
</dbReference>
<name>A0A4R2L3I2_9GAMM</name>
<dbReference type="SUPFAM" id="SSF46689">
    <property type="entry name" value="Homeodomain-like"/>
    <property type="match status" value="1"/>
</dbReference>
<evidence type="ECO:0000313" key="6">
    <source>
        <dbReference type="Proteomes" id="UP000295765"/>
    </source>
</evidence>
<evidence type="ECO:0000313" key="5">
    <source>
        <dbReference type="EMBL" id="TCO80933.1"/>
    </source>
</evidence>
<reference evidence="5 6" key="1">
    <citation type="submission" date="2019-03" db="EMBL/GenBank/DDBJ databases">
        <title>Genomic Encyclopedia of Type Strains, Phase IV (KMG-IV): sequencing the most valuable type-strain genomes for metagenomic binning, comparative biology and taxonomic classification.</title>
        <authorList>
            <person name="Goeker M."/>
        </authorList>
    </citation>
    <scope>NUCLEOTIDE SEQUENCE [LARGE SCALE GENOMIC DNA]</scope>
    <source>
        <strain evidence="5 6">DSM 25287</strain>
    </source>
</reference>
<protein>
    <submittedName>
        <fullName evidence="5">AraC family transcriptional regulator</fullName>
    </submittedName>
</protein>
<proteinExistence type="predicted"/>
<dbReference type="InterPro" id="IPR018060">
    <property type="entry name" value="HTH_AraC"/>
</dbReference>
<evidence type="ECO:0000259" key="4">
    <source>
        <dbReference type="PROSITE" id="PS01124"/>
    </source>
</evidence>
<dbReference type="SMART" id="SM00342">
    <property type="entry name" value="HTH_ARAC"/>
    <property type="match status" value="1"/>
</dbReference>
<keyword evidence="3" id="KW-0804">Transcription</keyword>
<keyword evidence="2" id="KW-0238">DNA-binding</keyword>
<evidence type="ECO:0000256" key="2">
    <source>
        <dbReference type="ARBA" id="ARBA00023125"/>
    </source>
</evidence>
<dbReference type="CDD" id="cd06999">
    <property type="entry name" value="cupin_HpaA-like_N"/>
    <property type="match status" value="1"/>
</dbReference>
<dbReference type="EMBL" id="SLWY01000011">
    <property type="protein sequence ID" value="TCO80933.1"/>
    <property type="molecule type" value="Genomic_DNA"/>
</dbReference>
<gene>
    <name evidence="5" type="ORF">EV699_111134</name>
</gene>
<dbReference type="PROSITE" id="PS01124">
    <property type="entry name" value="HTH_ARAC_FAMILY_2"/>
    <property type="match status" value="1"/>
</dbReference>
<evidence type="ECO:0000256" key="3">
    <source>
        <dbReference type="ARBA" id="ARBA00023163"/>
    </source>
</evidence>
<organism evidence="5 6">
    <name type="scientific">Plasticicumulans lactativorans</name>
    <dbReference type="NCBI Taxonomy" id="1133106"/>
    <lineage>
        <taxon>Bacteria</taxon>
        <taxon>Pseudomonadati</taxon>
        <taxon>Pseudomonadota</taxon>
        <taxon>Gammaproteobacteria</taxon>
        <taxon>Candidatus Competibacteraceae</taxon>
        <taxon>Plasticicumulans</taxon>
    </lineage>
</organism>
<dbReference type="GO" id="GO:0043565">
    <property type="term" value="F:sequence-specific DNA binding"/>
    <property type="evidence" value="ECO:0007669"/>
    <property type="project" value="InterPro"/>
</dbReference>
<dbReference type="SUPFAM" id="SSF51182">
    <property type="entry name" value="RmlC-like cupins"/>
    <property type="match status" value="1"/>
</dbReference>
<dbReference type="AlphaFoldDB" id="A0A4R2L3I2"/>
<accession>A0A4R2L3I2</accession>
<keyword evidence="1" id="KW-0805">Transcription regulation</keyword>
<comment type="caution">
    <text evidence="5">The sequence shown here is derived from an EMBL/GenBank/DDBJ whole genome shotgun (WGS) entry which is preliminary data.</text>
</comment>
<dbReference type="Pfam" id="PF12833">
    <property type="entry name" value="HTH_18"/>
    <property type="match status" value="1"/>
</dbReference>
<dbReference type="Pfam" id="PF02311">
    <property type="entry name" value="AraC_binding"/>
    <property type="match status" value="1"/>
</dbReference>
<dbReference type="RefSeq" id="WP_132542731.1">
    <property type="nucleotide sequence ID" value="NZ_SLWY01000011.1"/>
</dbReference>
<dbReference type="InterPro" id="IPR009057">
    <property type="entry name" value="Homeodomain-like_sf"/>
</dbReference>
<keyword evidence="6" id="KW-1185">Reference proteome</keyword>
<dbReference type="OrthoDB" id="9814125at2"/>
<dbReference type="Gene3D" id="1.10.10.60">
    <property type="entry name" value="Homeodomain-like"/>
    <property type="match status" value="1"/>
</dbReference>
<dbReference type="PANTHER" id="PTHR43280:SF32">
    <property type="entry name" value="TRANSCRIPTIONAL REGULATORY PROTEIN"/>
    <property type="match status" value="1"/>
</dbReference>
<dbReference type="Proteomes" id="UP000295765">
    <property type="component" value="Unassembled WGS sequence"/>
</dbReference>
<dbReference type="InterPro" id="IPR011051">
    <property type="entry name" value="RmlC_Cupin_sf"/>
</dbReference>
<dbReference type="InterPro" id="IPR003313">
    <property type="entry name" value="AraC-bd"/>
</dbReference>
<dbReference type="InterPro" id="IPR047264">
    <property type="entry name" value="Cupin_HpaA-like_N"/>
</dbReference>